<dbReference type="AlphaFoldDB" id="A0A1B8U6H6"/>
<accession>A0A1B8U6H6</accession>
<dbReference type="EMBL" id="LSFL01000004">
    <property type="protein sequence ID" value="OBY67493.1"/>
    <property type="molecule type" value="Genomic_DNA"/>
</dbReference>
<dbReference type="GO" id="GO:0009279">
    <property type="term" value="C:cell outer membrane"/>
    <property type="evidence" value="ECO:0007669"/>
    <property type="project" value="UniProtKB-SubCell"/>
</dbReference>
<gene>
    <name evidence="4" type="ORF">LPB301_02265</name>
</gene>
<dbReference type="KEGG" id="prn:BW723_07225"/>
<dbReference type="InterPro" id="IPR008969">
    <property type="entry name" value="CarboxyPept-like_regulatory"/>
</dbReference>
<reference evidence="5" key="1">
    <citation type="submission" date="2016-02" db="EMBL/GenBank/DDBJ databases">
        <title>Paenibacillus sp. LPB0068, isolated from Crassostrea gigas.</title>
        <authorList>
            <person name="Shin S.-K."/>
            <person name="Yi H."/>
        </authorList>
    </citation>
    <scope>NUCLEOTIDE SEQUENCE [LARGE SCALE GENOMIC DNA]</scope>
    <source>
        <strain evidence="5">KCTC 23969</strain>
    </source>
</reference>
<organism evidence="4 5">
    <name type="scientific">Polaribacter reichenbachii</name>
    <dbReference type="NCBI Taxonomy" id="996801"/>
    <lineage>
        <taxon>Bacteria</taxon>
        <taxon>Pseudomonadati</taxon>
        <taxon>Bacteroidota</taxon>
        <taxon>Flavobacteriia</taxon>
        <taxon>Flavobacteriales</taxon>
        <taxon>Flavobacteriaceae</taxon>
    </lineage>
</organism>
<protein>
    <submittedName>
        <fullName evidence="4">TonB-dependent receptor</fullName>
    </submittedName>
</protein>
<sequence length="935" mass="104353">MKKIVLSIFVMLFFFTGINAQNIVKGVVTDSYSEKPLNGVLVTVISTTLNQETGADGVFVIKNIPNGSYILEIKLLGYETQNFPIELNEDTIDLGRIQLYEDITEDQDLSLITITDDELNDDASAADNISGLLQASKDLYLRTAAYEFSSSFFRIKGLDSENAKVLINGIDMNKLYSGRPQWSNWGGLNDVLRNQEFSNGLTPSAYTFGGVLGSTNMNVRASEQRTGTKVSYSSSNRSYAHRLMVSHSSGLSENGWAYTFAASRRSAIEGFVDGTSYNANSMFASVEKKFNEKHSINFTSITAFNRRGKSSPQTQEVFDLKGIAYNSYWGYQGGQMRNSRIKEVFEPILMLNHYWTLNDKTSINTNISYQFGRTGNSRIDNNGTRVDGTAVDGNGNPYIVNLGASNPDPTYYQKLPSYGLRQGYANIYGIQQNFLNDGQLNWSSLYNANLNSANGGNSSYVLYEDRNDDKQLTINSILAHEISENITVNGRLQYTQLKSENFAEVIDLLGGTGYLDADSFADTFNEKQNDLLNPLNVVGEGDKFKYNFDLNSSVIDGFVQSQFKYNKVDYYLAANISRTAHQREGLFQNGGFADNSLGKSEKLSFTNFGVKGGLTYKLTGRHLFDFNAGYLTKAPNLRNSFSNSRENNNTVDNLTSEKIISTDVSYIYRSPIVQAKLTGYYIDVQDATEISFFFADGIGGDNTAFVQEVLSGIDKKHFGAEFGIEAQVTPTIKLKAAGNFGQYTYNNNPNLYLTTENNTRSQDAGFVDGRKDFGEANLENYKLAAGPQTAYSLGFEYRDPDYWYVGATANFFDNTYVDIAPLTRTSNFADDGGIPFNDYDEEIARELLQQEKFGSYMVVNMIGGKSWKTGNQYISVFASIGNIFNTEYKSGGFEQGRNANYRELKADKELDTPVFGNKYWFGRGTNYFLNVSYSF</sequence>
<dbReference type="SUPFAM" id="SSF56935">
    <property type="entry name" value="Porins"/>
    <property type="match status" value="1"/>
</dbReference>
<evidence type="ECO:0000313" key="4">
    <source>
        <dbReference type="EMBL" id="OBY67493.1"/>
    </source>
</evidence>
<keyword evidence="2" id="KW-0472">Membrane</keyword>
<keyword evidence="3" id="KW-0998">Cell outer membrane</keyword>
<dbReference type="Gene3D" id="2.60.40.1120">
    <property type="entry name" value="Carboxypeptidase-like, regulatory domain"/>
    <property type="match status" value="1"/>
</dbReference>
<dbReference type="OrthoDB" id="1453181at2"/>
<evidence type="ECO:0000256" key="2">
    <source>
        <dbReference type="ARBA" id="ARBA00023136"/>
    </source>
</evidence>
<dbReference type="Pfam" id="PF13715">
    <property type="entry name" value="CarbopepD_reg_2"/>
    <property type="match status" value="1"/>
</dbReference>
<dbReference type="Proteomes" id="UP000092612">
    <property type="component" value="Unassembled WGS sequence"/>
</dbReference>
<dbReference type="STRING" id="996801.BW723_07225"/>
<comment type="subcellular location">
    <subcellularLocation>
        <location evidence="1">Cell outer membrane</location>
    </subcellularLocation>
</comment>
<keyword evidence="5" id="KW-1185">Reference proteome</keyword>
<dbReference type="SUPFAM" id="SSF49464">
    <property type="entry name" value="Carboxypeptidase regulatory domain-like"/>
    <property type="match status" value="1"/>
</dbReference>
<dbReference type="Gene3D" id="2.40.170.20">
    <property type="entry name" value="TonB-dependent receptor, beta-barrel domain"/>
    <property type="match status" value="1"/>
</dbReference>
<dbReference type="InterPro" id="IPR036942">
    <property type="entry name" value="Beta-barrel_TonB_sf"/>
</dbReference>
<proteinExistence type="predicted"/>
<evidence type="ECO:0000256" key="1">
    <source>
        <dbReference type="ARBA" id="ARBA00004442"/>
    </source>
</evidence>
<keyword evidence="4" id="KW-0675">Receptor</keyword>
<dbReference type="RefSeq" id="WP_068356804.1">
    <property type="nucleotide sequence ID" value="NZ_CP019337.1"/>
</dbReference>
<evidence type="ECO:0000313" key="5">
    <source>
        <dbReference type="Proteomes" id="UP000092612"/>
    </source>
</evidence>
<comment type="caution">
    <text evidence="4">The sequence shown here is derived from an EMBL/GenBank/DDBJ whole genome shotgun (WGS) entry which is preliminary data.</text>
</comment>
<name>A0A1B8U6H6_9FLAO</name>
<evidence type="ECO:0000256" key="3">
    <source>
        <dbReference type="ARBA" id="ARBA00023237"/>
    </source>
</evidence>